<name>A0A317CMH5_9GAMM</name>
<reference evidence="2 3" key="1">
    <citation type="submission" date="2018-05" db="EMBL/GenBank/DDBJ databases">
        <title>Leucothrix arctica sp. nov., isolated from Arctic seawater.</title>
        <authorList>
            <person name="Choi A."/>
            <person name="Baek K."/>
        </authorList>
    </citation>
    <scope>NUCLEOTIDE SEQUENCE [LARGE SCALE GENOMIC DNA]</scope>
    <source>
        <strain evidence="2 3">IMCC9719</strain>
    </source>
</reference>
<dbReference type="Pfam" id="PF14240">
    <property type="entry name" value="YHYH"/>
    <property type="match status" value="1"/>
</dbReference>
<accession>A0A317CMH5</accession>
<organism evidence="2 3">
    <name type="scientific">Leucothrix arctica</name>
    <dbReference type="NCBI Taxonomy" id="1481894"/>
    <lineage>
        <taxon>Bacteria</taxon>
        <taxon>Pseudomonadati</taxon>
        <taxon>Pseudomonadota</taxon>
        <taxon>Gammaproteobacteria</taxon>
        <taxon>Thiotrichales</taxon>
        <taxon>Thiotrichaceae</taxon>
        <taxon>Leucothrix</taxon>
    </lineage>
</organism>
<evidence type="ECO:0000313" key="2">
    <source>
        <dbReference type="EMBL" id="PWQ99736.1"/>
    </source>
</evidence>
<feature type="domain" description="YHYH" evidence="1">
    <location>
        <begin position="111"/>
        <end position="317"/>
    </location>
</feature>
<dbReference type="EMBL" id="QGKL01000002">
    <property type="protein sequence ID" value="PWQ99736.1"/>
    <property type="molecule type" value="Genomic_DNA"/>
</dbReference>
<protein>
    <recommendedName>
        <fullName evidence="1">YHYH domain-containing protein</fullName>
    </recommendedName>
</protein>
<keyword evidence="3" id="KW-1185">Reference proteome</keyword>
<dbReference type="InterPro" id="IPR025924">
    <property type="entry name" value="YHYH_dom"/>
</dbReference>
<comment type="caution">
    <text evidence="2">The sequence shown here is derived from an EMBL/GenBank/DDBJ whole genome shotgun (WGS) entry which is preliminary data.</text>
</comment>
<evidence type="ECO:0000259" key="1">
    <source>
        <dbReference type="Pfam" id="PF14240"/>
    </source>
</evidence>
<dbReference type="OrthoDB" id="9796530at2"/>
<sequence>MTTATPTFTADLAGTYTFEVAVSDGIDMTTDQVTVTATTSTTNTDSTDGIECDYSYSEFNESSSVNTTSTSDWTCSDTTRDLVANGIPDHEVGEFPNTANPNTISEQTVSASITLTPNKTDVATTLGGGAGPQGYVLNGVKIDAGTGGSCTDYGDSCSGGDNSGGWNIEALGHTSYDFGADENNAHVQPDGTYHYHGMPEGFITLQGGNSSTMTLIAWASDGFPIYARYGYTDATDSSSALKSITGSYQHISDVSNTRPALDVYEMGTFQQDWEYVEGSGDLDECNGRVGVTPEFPNSIYHYFATDSYPYFQRCVKGEIEGAGAGGPPEGGQPPQ</sequence>
<dbReference type="AlphaFoldDB" id="A0A317CMH5"/>
<dbReference type="Proteomes" id="UP000245506">
    <property type="component" value="Unassembled WGS sequence"/>
</dbReference>
<gene>
    <name evidence="2" type="ORF">DKT75_00150</name>
</gene>
<evidence type="ECO:0000313" key="3">
    <source>
        <dbReference type="Proteomes" id="UP000245506"/>
    </source>
</evidence>
<proteinExistence type="predicted"/>